<dbReference type="Proteomes" id="UP000016935">
    <property type="component" value="Unassembled WGS sequence"/>
</dbReference>
<gene>
    <name evidence="3" type="ORF">SETTUDRAFT_168666</name>
</gene>
<dbReference type="HOGENOM" id="CLU_343599_0_0_1"/>
<accession>R0K5J3</accession>
<dbReference type="eggNOG" id="ENOG502RAAS">
    <property type="taxonomic scope" value="Eukaryota"/>
</dbReference>
<dbReference type="Gene3D" id="3.30.160.60">
    <property type="entry name" value="Classic Zinc Finger"/>
    <property type="match status" value="1"/>
</dbReference>
<evidence type="ECO:0000259" key="2">
    <source>
        <dbReference type="PROSITE" id="PS00028"/>
    </source>
</evidence>
<feature type="domain" description="C2H2-type" evidence="2">
    <location>
        <begin position="177"/>
        <end position="200"/>
    </location>
</feature>
<feature type="region of interest" description="Disordered" evidence="1">
    <location>
        <begin position="677"/>
        <end position="742"/>
    </location>
</feature>
<dbReference type="InterPro" id="IPR013087">
    <property type="entry name" value="Znf_C2H2_type"/>
</dbReference>
<dbReference type="OrthoDB" id="3940153at2759"/>
<organism evidence="3 4">
    <name type="scientific">Exserohilum turcicum (strain 28A)</name>
    <name type="common">Northern leaf blight fungus</name>
    <name type="synonym">Setosphaeria turcica</name>
    <dbReference type="NCBI Taxonomy" id="671987"/>
    <lineage>
        <taxon>Eukaryota</taxon>
        <taxon>Fungi</taxon>
        <taxon>Dikarya</taxon>
        <taxon>Ascomycota</taxon>
        <taxon>Pezizomycotina</taxon>
        <taxon>Dothideomycetes</taxon>
        <taxon>Pleosporomycetidae</taxon>
        <taxon>Pleosporales</taxon>
        <taxon>Pleosporineae</taxon>
        <taxon>Pleosporaceae</taxon>
        <taxon>Exserohilum</taxon>
    </lineage>
</organism>
<dbReference type="PROSITE" id="PS00028">
    <property type="entry name" value="ZINC_FINGER_C2H2_1"/>
    <property type="match status" value="1"/>
</dbReference>
<reference evidence="3 4" key="1">
    <citation type="journal article" date="2012" name="PLoS Pathog.">
        <title>Diverse lifestyles and strategies of plant pathogenesis encoded in the genomes of eighteen Dothideomycetes fungi.</title>
        <authorList>
            <person name="Ohm R.A."/>
            <person name="Feau N."/>
            <person name="Henrissat B."/>
            <person name="Schoch C.L."/>
            <person name="Horwitz B.A."/>
            <person name="Barry K.W."/>
            <person name="Condon B.J."/>
            <person name="Copeland A.C."/>
            <person name="Dhillon B."/>
            <person name="Glaser F."/>
            <person name="Hesse C.N."/>
            <person name="Kosti I."/>
            <person name="LaButti K."/>
            <person name="Lindquist E.A."/>
            <person name="Lucas S."/>
            <person name="Salamov A.A."/>
            <person name="Bradshaw R.E."/>
            <person name="Ciuffetti L."/>
            <person name="Hamelin R.C."/>
            <person name="Kema G.H.J."/>
            <person name="Lawrence C."/>
            <person name="Scott J.A."/>
            <person name="Spatafora J.W."/>
            <person name="Turgeon B.G."/>
            <person name="de Wit P.J.G.M."/>
            <person name="Zhong S."/>
            <person name="Goodwin S.B."/>
            <person name="Grigoriev I.V."/>
        </authorList>
    </citation>
    <scope>NUCLEOTIDE SEQUENCE [LARGE SCALE GENOMIC DNA]</scope>
    <source>
        <strain evidence="4">28A</strain>
    </source>
</reference>
<dbReference type="STRING" id="671987.R0K5J3"/>
<dbReference type="EMBL" id="KB908548">
    <property type="protein sequence ID" value="EOA88308.1"/>
    <property type="molecule type" value="Genomic_DNA"/>
</dbReference>
<sequence length="824" mass="92372">MSRHRSPVNDTRVDSAISLLIPHEESRPYLSTVRKPHIYKESRSHAIRHVMPKPSPTTQAEKYIPPHRRTSRVYDELDSFTCRRTDVSMTLPSLARSKHPSSVSPSNYTASDLSTFTRRTSATSSSSTASTKSAITNSNTLWCTDCNVEFTGPYRRGNLRRHMQYKHAGAAWARFRCQADGCSSDFARPDARLKHQRQQHPELSFESVEREASRPPATYMSKAKEPSVVMPPPPFALDIDDVPRSALIVLCRVRARLDDANYARFRDMYMTLLERLVQHLRDTDSDTYDAYVKVLEHINVVVDAIDSGSIDVDNYAHQNVADAEPYSYSSRPAQAASSSKNGGSTVDLWSNDKLQPSSNYKSPGRKPTSRGQQNSFKVVKSDRDKRPRTRAVDCPDHKYYMMSSDPQTPPCRGCRVLDMSQLRNHLKRTSHQGRLGAQQCSNCKREFDSYETFDAHKAARNCRHEAQCRGDIVIPWARLFLSRHPTADRIPSPFCDERRWLEPFVLEQCRAWLQNNNSDHFLDDQPYNMPGPPNDASHLDPPISAESLNRALQYTLWLAMGFESWFPDAPNNAHAANASTGFINGAGSSGQMLPYPSPDDILGTYYYNNAHVYGTPVEEEPLLPMGQLRPLADGAEAAVHAAENYTQYQPPQHMVDGSEPYTDPTFIPTQAPYDPSQNVPQYWPGFDQSIPNESPQTPLIDYHHAPSTSTPSYHPDQYAGSSQYDTSQQTDPSSISGSMEQTYFSPSASPHYSRALDSFHAFDCLVPRVRRPDYLALPSPLPADFQAMGASMGLQTGPSSLQQAFSNDQQSDVAGAGLWDAESL</sequence>
<proteinExistence type="predicted"/>
<evidence type="ECO:0000256" key="1">
    <source>
        <dbReference type="SAM" id="MobiDB-lite"/>
    </source>
</evidence>
<protein>
    <recommendedName>
        <fullName evidence="2">C2H2-type domain-containing protein</fullName>
    </recommendedName>
</protein>
<feature type="region of interest" description="Disordered" evidence="1">
    <location>
        <begin position="326"/>
        <end position="392"/>
    </location>
</feature>
<feature type="compositionally biased region" description="Polar residues" evidence="1">
    <location>
        <begin position="719"/>
        <end position="742"/>
    </location>
</feature>
<dbReference type="AlphaFoldDB" id="R0K5J3"/>
<dbReference type="RefSeq" id="XP_008024323.1">
    <property type="nucleotide sequence ID" value="XM_008026132.1"/>
</dbReference>
<feature type="compositionally biased region" description="Polar residues" evidence="1">
    <location>
        <begin position="327"/>
        <end position="361"/>
    </location>
</feature>
<keyword evidence="4" id="KW-1185">Reference proteome</keyword>
<name>R0K5J3_EXST2</name>
<evidence type="ECO:0000313" key="3">
    <source>
        <dbReference type="EMBL" id="EOA88308.1"/>
    </source>
</evidence>
<reference evidence="3 4" key="2">
    <citation type="journal article" date="2013" name="PLoS Genet.">
        <title>Comparative genome structure, secondary metabolite, and effector coding capacity across Cochliobolus pathogens.</title>
        <authorList>
            <person name="Condon B.J."/>
            <person name="Leng Y."/>
            <person name="Wu D."/>
            <person name="Bushley K.E."/>
            <person name="Ohm R.A."/>
            <person name="Otillar R."/>
            <person name="Martin J."/>
            <person name="Schackwitz W."/>
            <person name="Grimwood J."/>
            <person name="MohdZainudin N."/>
            <person name="Xue C."/>
            <person name="Wang R."/>
            <person name="Manning V.A."/>
            <person name="Dhillon B."/>
            <person name="Tu Z.J."/>
            <person name="Steffenson B.J."/>
            <person name="Salamov A."/>
            <person name="Sun H."/>
            <person name="Lowry S."/>
            <person name="LaButti K."/>
            <person name="Han J."/>
            <person name="Copeland A."/>
            <person name="Lindquist E."/>
            <person name="Barry K."/>
            <person name="Schmutz J."/>
            <person name="Baker S.E."/>
            <person name="Ciuffetti L.M."/>
            <person name="Grigoriev I.V."/>
            <person name="Zhong S."/>
            <person name="Turgeon B.G."/>
        </authorList>
    </citation>
    <scope>NUCLEOTIDE SEQUENCE [LARGE SCALE GENOMIC DNA]</scope>
    <source>
        <strain evidence="4">28A</strain>
    </source>
</reference>
<dbReference type="SMART" id="SM00355">
    <property type="entry name" value="ZnF_C2H2"/>
    <property type="match status" value="3"/>
</dbReference>
<evidence type="ECO:0000313" key="4">
    <source>
        <dbReference type="Proteomes" id="UP000016935"/>
    </source>
</evidence>
<feature type="compositionally biased region" description="Basic and acidic residues" evidence="1">
    <location>
        <begin position="379"/>
        <end position="392"/>
    </location>
</feature>
<dbReference type="GeneID" id="19400622"/>